<keyword evidence="1" id="KW-0812">Transmembrane</keyword>
<dbReference type="Proteomes" id="UP000000755">
    <property type="component" value="Chromosome"/>
</dbReference>
<dbReference type="EMBL" id="CU207366">
    <property type="protein sequence ID" value="CAL67414.1"/>
    <property type="molecule type" value="Genomic_DNA"/>
</dbReference>
<accession>A0M469</accession>
<feature type="transmembrane region" description="Helical" evidence="1">
    <location>
        <begin position="36"/>
        <end position="58"/>
    </location>
</feature>
<feature type="transmembrane region" description="Helical" evidence="1">
    <location>
        <begin position="12"/>
        <end position="30"/>
    </location>
</feature>
<keyword evidence="1" id="KW-0472">Membrane</keyword>
<evidence type="ECO:0000313" key="2">
    <source>
        <dbReference type="EMBL" id="CAL67414.1"/>
    </source>
</evidence>
<keyword evidence="1" id="KW-1133">Transmembrane helix</keyword>
<evidence type="ECO:0000313" key="3">
    <source>
        <dbReference type="Proteomes" id="UP000000755"/>
    </source>
</evidence>
<proteinExistence type="predicted"/>
<protein>
    <submittedName>
        <fullName evidence="2">Membrane protein</fullName>
    </submittedName>
</protein>
<dbReference type="KEGG" id="gfo:GFO_2458"/>
<dbReference type="AlphaFoldDB" id="A0M469"/>
<reference evidence="2 3" key="1">
    <citation type="journal article" date="2006" name="Environ. Microbiol.">
        <title>Whole genome analysis of the marine Bacteroidetes'Gramella forsetii' reveals adaptations to degradation of polymeric organic matter.</title>
        <authorList>
            <person name="Bauer M."/>
            <person name="Kube M."/>
            <person name="Teeling H."/>
            <person name="Richter M."/>
            <person name="Lombardot T."/>
            <person name="Allers E."/>
            <person name="Wuerdemann C.A."/>
            <person name="Quast C."/>
            <person name="Kuhl H."/>
            <person name="Knaust F."/>
            <person name="Woebken D."/>
            <person name="Bischof K."/>
            <person name="Mussmann M."/>
            <person name="Choudhuri J.V."/>
            <person name="Meyer F."/>
            <person name="Reinhardt R."/>
            <person name="Amann R.I."/>
            <person name="Gloeckner F.O."/>
        </authorList>
    </citation>
    <scope>NUCLEOTIDE SEQUENCE [LARGE SCALE GENOMIC DNA]</scope>
    <source>
        <strain evidence="2 3">KT0803</strain>
    </source>
</reference>
<name>A0M469_CHRFK</name>
<sequence length="59" mass="6714">MALETAIYSNRLVCITVFTLCFVGGFLLLPNMNNSFAYQAFLLSADLFLVLDYIFLLLR</sequence>
<organism evidence="2 3">
    <name type="scientific">Christiangramia forsetii (strain DSM 17595 / CGMCC 1.15422 / KT0803)</name>
    <name type="common">Gramella forsetii</name>
    <dbReference type="NCBI Taxonomy" id="411154"/>
    <lineage>
        <taxon>Bacteria</taxon>
        <taxon>Pseudomonadati</taxon>
        <taxon>Bacteroidota</taxon>
        <taxon>Flavobacteriia</taxon>
        <taxon>Flavobacteriales</taxon>
        <taxon>Flavobacteriaceae</taxon>
        <taxon>Christiangramia</taxon>
    </lineage>
</organism>
<gene>
    <name evidence="2" type="ordered locus">GFO_2458</name>
</gene>
<dbReference type="HOGENOM" id="CLU_2954048_0_0_10"/>
<evidence type="ECO:0000256" key="1">
    <source>
        <dbReference type="SAM" id="Phobius"/>
    </source>
</evidence>